<proteinExistence type="predicted"/>
<accession>A0A0E9QYP6</accession>
<evidence type="ECO:0000313" key="1">
    <source>
        <dbReference type="EMBL" id="JAH21218.1"/>
    </source>
</evidence>
<protein>
    <submittedName>
        <fullName evidence="1">Uncharacterized protein</fullName>
    </submittedName>
</protein>
<name>A0A0E9QYP6_ANGAN</name>
<reference evidence="1" key="2">
    <citation type="journal article" date="2015" name="Fish Shellfish Immunol.">
        <title>Early steps in the European eel (Anguilla anguilla)-Vibrio vulnificus interaction in the gills: Role of the RtxA13 toxin.</title>
        <authorList>
            <person name="Callol A."/>
            <person name="Pajuelo D."/>
            <person name="Ebbesson L."/>
            <person name="Teles M."/>
            <person name="MacKenzie S."/>
            <person name="Amaro C."/>
        </authorList>
    </citation>
    <scope>NUCLEOTIDE SEQUENCE</scope>
</reference>
<reference evidence="1" key="1">
    <citation type="submission" date="2014-11" db="EMBL/GenBank/DDBJ databases">
        <authorList>
            <person name="Amaro Gonzalez C."/>
        </authorList>
    </citation>
    <scope>NUCLEOTIDE SEQUENCE</scope>
</reference>
<organism evidence="1">
    <name type="scientific">Anguilla anguilla</name>
    <name type="common">European freshwater eel</name>
    <name type="synonym">Muraena anguilla</name>
    <dbReference type="NCBI Taxonomy" id="7936"/>
    <lineage>
        <taxon>Eukaryota</taxon>
        <taxon>Metazoa</taxon>
        <taxon>Chordata</taxon>
        <taxon>Craniata</taxon>
        <taxon>Vertebrata</taxon>
        <taxon>Euteleostomi</taxon>
        <taxon>Actinopterygii</taxon>
        <taxon>Neopterygii</taxon>
        <taxon>Teleostei</taxon>
        <taxon>Anguilliformes</taxon>
        <taxon>Anguillidae</taxon>
        <taxon>Anguilla</taxon>
    </lineage>
</organism>
<sequence length="9" mass="1087">MCVCIYRLS</sequence>
<dbReference type="EMBL" id="GBXM01087359">
    <property type="protein sequence ID" value="JAH21218.1"/>
    <property type="molecule type" value="Transcribed_RNA"/>
</dbReference>